<dbReference type="CDD" id="cd00093">
    <property type="entry name" value="HTH_XRE"/>
    <property type="match status" value="1"/>
</dbReference>
<keyword evidence="5" id="KW-1185">Reference proteome</keyword>
<dbReference type="Pfam" id="PF01381">
    <property type="entry name" value="HTH_3"/>
    <property type="match status" value="1"/>
</dbReference>
<dbReference type="InterPro" id="IPR011051">
    <property type="entry name" value="RmlC_Cupin_sf"/>
</dbReference>
<dbReference type="CDD" id="cd02209">
    <property type="entry name" value="cupin_XRE_C"/>
    <property type="match status" value="1"/>
</dbReference>
<sequence length="233" mass="24614">MTDSVKDSAAAIAVAVPADAGIISRSIRATRQRKGLTLAALAERMAMDKGYLSRVERGQKSPSVGTLLKIAAALDVPIGQLFGETTDDEAITVIRRADHVDVAGGATSGPGALVRALLPAGDGRRLSVFIIEPGGGRLSQTADHPGDEFLYVLTGALEIIFPDRVVQLETGDAIHFDGHLRHQLRRLGEAPTQALIVVAQDLTPGGGEEGRGAEEAPKKNRPEENHRPAKSRV</sequence>
<evidence type="ECO:0000256" key="1">
    <source>
        <dbReference type="ARBA" id="ARBA00023125"/>
    </source>
</evidence>
<comment type="caution">
    <text evidence="4">The sequence shown here is derived from an EMBL/GenBank/DDBJ whole genome shotgun (WGS) entry which is preliminary data.</text>
</comment>
<evidence type="ECO:0000313" key="4">
    <source>
        <dbReference type="EMBL" id="MEN2989892.1"/>
    </source>
</evidence>
<dbReference type="InterPro" id="IPR050807">
    <property type="entry name" value="TransReg_Diox_bact_type"/>
</dbReference>
<keyword evidence="1" id="KW-0238">DNA-binding</keyword>
<dbReference type="InterPro" id="IPR013096">
    <property type="entry name" value="Cupin_2"/>
</dbReference>
<proteinExistence type="predicted"/>
<dbReference type="EMBL" id="JBBKTW010000006">
    <property type="protein sequence ID" value="MEN2989892.1"/>
    <property type="molecule type" value="Genomic_DNA"/>
</dbReference>
<dbReference type="PANTHER" id="PTHR46797">
    <property type="entry name" value="HTH-TYPE TRANSCRIPTIONAL REGULATOR"/>
    <property type="match status" value="1"/>
</dbReference>
<dbReference type="SMART" id="SM00530">
    <property type="entry name" value="HTH_XRE"/>
    <property type="match status" value="1"/>
</dbReference>
<dbReference type="Gene3D" id="1.10.260.40">
    <property type="entry name" value="lambda repressor-like DNA-binding domains"/>
    <property type="match status" value="1"/>
</dbReference>
<dbReference type="InterPro" id="IPR010982">
    <property type="entry name" value="Lambda_DNA-bd_dom_sf"/>
</dbReference>
<evidence type="ECO:0000259" key="3">
    <source>
        <dbReference type="PROSITE" id="PS50943"/>
    </source>
</evidence>
<dbReference type="RefSeq" id="WP_345937812.1">
    <property type="nucleotide sequence ID" value="NZ_JBBKTW010000006.1"/>
</dbReference>
<dbReference type="SUPFAM" id="SSF51182">
    <property type="entry name" value="RmlC-like cupins"/>
    <property type="match status" value="1"/>
</dbReference>
<dbReference type="Gene3D" id="2.60.120.10">
    <property type="entry name" value="Jelly Rolls"/>
    <property type="match status" value="1"/>
</dbReference>
<protein>
    <submittedName>
        <fullName evidence="4">XRE family transcriptional regulator</fullName>
    </submittedName>
</protein>
<feature type="domain" description="HTH cro/C1-type" evidence="3">
    <location>
        <begin position="27"/>
        <end position="81"/>
    </location>
</feature>
<name>A0ABU9YM67_9PROT</name>
<dbReference type="SUPFAM" id="SSF47413">
    <property type="entry name" value="lambda repressor-like DNA-binding domains"/>
    <property type="match status" value="1"/>
</dbReference>
<dbReference type="InterPro" id="IPR001387">
    <property type="entry name" value="Cro/C1-type_HTH"/>
</dbReference>
<dbReference type="InterPro" id="IPR014710">
    <property type="entry name" value="RmlC-like_jellyroll"/>
</dbReference>
<evidence type="ECO:0000313" key="5">
    <source>
        <dbReference type="Proteomes" id="UP001413721"/>
    </source>
</evidence>
<dbReference type="Pfam" id="PF07883">
    <property type="entry name" value="Cupin_2"/>
    <property type="match status" value="1"/>
</dbReference>
<feature type="region of interest" description="Disordered" evidence="2">
    <location>
        <begin position="201"/>
        <end position="233"/>
    </location>
</feature>
<gene>
    <name evidence="4" type="ORF">WG926_16365</name>
</gene>
<dbReference type="PROSITE" id="PS50943">
    <property type="entry name" value="HTH_CROC1"/>
    <property type="match status" value="1"/>
</dbReference>
<organism evidence="4 5">
    <name type="scientific">Tistrella arctica</name>
    <dbReference type="NCBI Taxonomy" id="3133430"/>
    <lineage>
        <taxon>Bacteria</taxon>
        <taxon>Pseudomonadati</taxon>
        <taxon>Pseudomonadota</taxon>
        <taxon>Alphaproteobacteria</taxon>
        <taxon>Geminicoccales</taxon>
        <taxon>Geminicoccaceae</taxon>
        <taxon>Tistrella</taxon>
    </lineage>
</organism>
<dbReference type="PANTHER" id="PTHR46797:SF1">
    <property type="entry name" value="METHYLPHOSPHONATE SYNTHASE"/>
    <property type="match status" value="1"/>
</dbReference>
<evidence type="ECO:0000256" key="2">
    <source>
        <dbReference type="SAM" id="MobiDB-lite"/>
    </source>
</evidence>
<accession>A0ABU9YM67</accession>
<reference evidence="4 5" key="1">
    <citation type="submission" date="2024-03" db="EMBL/GenBank/DDBJ databases">
        <title>High-quality draft genome sequencing of Tistrella sp. BH-R2-4.</title>
        <authorList>
            <person name="Dong C."/>
        </authorList>
    </citation>
    <scope>NUCLEOTIDE SEQUENCE [LARGE SCALE GENOMIC DNA]</scope>
    <source>
        <strain evidence="4 5">BH-R2-4</strain>
    </source>
</reference>
<feature type="compositionally biased region" description="Basic and acidic residues" evidence="2">
    <location>
        <begin position="208"/>
        <end position="227"/>
    </location>
</feature>
<dbReference type="Proteomes" id="UP001413721">
    <property type="component" value="Unassembled WGS sequence"/>
</dbReference>